<dbReference type="AlphaFoldDB" id="A0A084B0M4"/>
<keyword evidence="7 15" id="KW-0812">Transmembrane</keyword>
<evidence type="ECO:0000313" key="18">
    <source>
        <dbReference type="Proteomes" id="UP000028045"/>
    </source>
</evidence>
<keyword evidence="8" id="KW-0965">Cell junction</keyword>
<dbReference type="GO" id="GO:0098609">
    <property type="term" value="P:cell-cell adhesion"/>
    <property type="evidence" value="ECO:0007669"/>
    <property type="project" value="InterPro"/>
</dbReference>
<evidence type="ECO:0000256" key="1">
    <source>
        <dbReference type="ARBA" id="ARBA00004123"/>
    </source>
</evidence>
<evidence type="ECO:0000313" key="17">
    <source>
        <dbReference type="EMBL" id="KEY71103.1"/>
    </source>
</evidence>
<evidence type="ECO:0000256" key="12">
    <source>
        <dbReference type="ARBA" id="ARBA00023242"/>
    </source>
</evidence>
<dbReference type="InterPro" id="IPR026858">
    <property type="entry name" value="Vezatin"/>
</dbReference>
<dbReference type="HOGENOM" id="CLU_005766_2_0_1"/>
<feature type="transmembrane region" description="Helical" evidence="15">
    <location>
        <begin position="203"/>
        <end position="221"/>
    </location>
</feature>
<organism evidence="17 18">
    <name type="scientific">Stachybotrys chartarum (strain CBS 109288 / IBT 7711)</name>
    <name type="common">Toxic black mold</name>
    <name type="synonym">Stilbospora chartarum</name>
    <dbReference type="NCBI Taxonomy" id="1280523"/>
    <lineage>
        <taxon>Eukaryota</taxon>
        <taxon>Fungi</taxon>
        <taxon>Dikarya</taxon>
        <taxon>Ascomycota</taxon>
        <taxon>Pezizomycotina</taxon>
        <taxon>Sordariomycetes</taxon>
        <taxon>Hypocreomycetidae</taxon>
        <taxon>Hypocreales</taxon>
        <taxon>Stachybotryaceae</taxon>
        <taxon>Stachybotrys</taxon>
    </lineage>
</organism>
<comment type="similarity">
    <text evidence="4">Belongs to the vezatin family.</text>
</comment>
<keyword evidence="9 15" id="KW-1133">Transmembrane helix</keyword>
<protein>
    <recommendedName>
        <fullName evidence="5">Vezatin</fullName>
    </recommendedName>
</protein>
<feature type="coiled-coil region" evidence="13">
    <location>
        <begin position="446"/>
        <end position="473"/>
    </location>
</feature>
<evidence type="ECO:0000256" key="2">
    <source>
        <dbReference type="ARBA" id="ARBA00004536"/>
    </source>
</evidence>
<dbReference type="Pfam" id="PF12632">
    <property type="entry name" value="Vezatin"/>
    <property type="match status" value="1"/>
</dbReference>
<feature type="region of interest" description="Disordered" evidence="14">
    <location>
        <begin position="1"/>
        <end position="48"/>
    </location>
</feature>
<keyword evidence="18" id="KW-1185">Reference proteome</keyword>
<dbReference type="EMBL" id="KL648363">
    <property type="protein sequence ID" value="KEY71103.1"/>
    <property type="molecule type" value="Genomic_DNA"/>
</dbReference>
<dbReference type="GO" id="GO:0017022">
    <property type="term" value="F:myosin binding"/>
    <property type="evidence" value="ECO:0007669"/>
    <property type="project" value="InterPro"/>
</dbReference>
<feature type="compositionally biased region" description="Polar residues" evidence="14">
    <location>
        <begin position="35"/>
        <end position="48"/>
    </location>
</feature>
<sequence length="645" mass="70739">MEPVVFEETPLADYLKDGGDDSEPEWASAGRASTRDSSIQDDISPQMSPIPTFAPTGRPLVKARFRSHVPKALQLSGSGPAPLRSFRRSCSVWFAFGKVLGLVCTDVSLFQAAVAASIDGGDNNKFLEQFRYIIVASQLLSAHSIPGQSQPNLDDGASTSMSKGEITLTAAGLVTSVAGALSVAGISSLAVGRAPSYLTWTRMLVLLLLLGGSVIIGRIFVRRQWLQYRRQQSMSELKTFIAGSHDFDRASSAALSLIQEVELVSRGYRLSTPLPPISRLEDRSQLRRCVRLRKELKTSFTYLLGSYKETCNSVQGLSEQTDLEKYYDIYDITDFDISDTLRISDDTEFDDPESLRTLKIVAARFHTTRKMFLCALLALDANGDDSDLQRWTAAVEALQKLNAATVHAYESLQTVLGEEETFPAPTASKTPLTPGRERWRSSLRKINSLTSGIRGLQAKLQLLREESDRALNNSDDISELGPTLMSQYESIGQDLKDLMSSWEEGRAALAHGIEKNEKRLSSASTLFSPSISLNGLSIVDEGGNADDAFRALTGESPPSSVSNGEAGEAPSPEVFEAVARPRPRSTLTREERIVKVREDRETKALARQQMDATKGMLRELETVINLRPRARTSVPLSLPTRVASL</sequence>
<evidence type="ECO:0000256" key="6">
    <source>
        <dbReference type="ARBA" id="ARBA00022475"/>
    </source>
</evidence>
<comment type="subcellular location">
    <subcellularLocation>
        <location evidence="2">Cell junction</location>
        <location evidence="2">Adherens junction</location>
    </subcellularLocation>
    <subcellularLocation>
        <location evidence="3">Cell membrane</location>
        <topology evidence="3">Multi-pass membrane protein</topology>
    </subcellularLocation>
    <subcellularLocation>
        <location evidence="1">Nucleus</location>
    </subcellularLocation>
</comment>
<dbReference type="GO" id="GO:0005886">
    <property type="term" value="C:plasma membrane"/>
    <property type="evidence" value="ECO:0007669"/>
    <property type="project" value="UniProtKB-SubCell"/>
</dbReference>
<name>A0A084B0M4_STACB</name>
<evidence type="ECO:0000256" key="14">
    <source>
        <dbReference type="SAM" id="MobiDB-lite"/>
    </source>
</evidence>
<evidence type="ECO:0000256" key="8">
    <source>
        <dbReference type="ARBA" id="ARBA00022949"/>
    </source>
</evidence>
<evidence type="ECO:0000256" key="5">
    <source>
        <dbReference type="ARBA" id="ARBA00018125"/>
    </source>
</evidence>
<dbReference type="OrthoDB" id="21151at2759"/>
<evidence type="ECO:0000256" key="15">
    <source>
        <dbReference type="SAM" id="Phobius"/>
    </source>
</evidence>
<dbReference type="PANTHER" id="PTHR15989:SF5">
    <property type="entry name" value="VEZATIN"/>
    <property type="match status" value="1"/>
</dbReference>
<dbReference type="GO" id="GO:0005634">
    <property type="term" value="C:nucleus"/>
    <property type="evidence" value="ECO:0007669"/>
    <property type="project" value="UniProtKB-SubCell"/>
</dbReference>
<accession>A0A084B0M4</accession>
<feature type="transmembrane region" description="Helical" evidence="15">
    <location>
        <begin position="168"/>
        <end position="191"/>
    </location>
</feature>
<proteinExistence type="inferred from homology"/>
<dbReference type="InterPro" id="IPR026859">
    <property type="entry name" value="Myosin-bd"/>
</dbReference>
<feature type="region of interest" description="Disordered" evidence="14">
    <location>
        <begin position="547"/>
        <end position="571"/>
    </location>
</feature>
<dbReference type="Proteomes" id="UP000028045">
    <property type="component" value="Unassembled WGS sequence"/>
</dbReference>
<evidence type="ECO:0000259" key="16">
    <source>
        <dbReference type="Pfam" id="PF12632"/>
    </source>
</evidence>
<keyword evidence="11 15" id="KW-0472">Membrane</keyword>
<keyword evidence="10 13" id="KW-0175">Coiled coil</keyword>
<dbReference type="PANTHER" id="PTHR15989">
    <property type="entry name" value="VEZATIN"/>
    <property type="match status" value="1"/>
</dbReference>
<evidence type="ECO:0000256" key="11">
    <source>
        <dbReference type="ARBA" id="ARBA00023136"/>
    </source>
</evidence>
<evidence type="ECO:0000256" key="9">
    <source>
        <dbReference type="ARBA" id="ARBA00022989"/>
    </source>
</evidence>
<evidence type="ECO:0000256" key="13">
    <source>
        <dbReference type="SAM" id="Coils"/>
    </source>
</evidence>
<reference evidence="17 18" key="1">
    <citation type="journal article" date="2014" name="BMC Genomics">
        <title>Comparative genome sequencing reveals chemotype-specific gene clusters in the toxigenic black mold Stachybotrys.</title>
        <authorList>
            <person name="Semeiks J."/>
            <person name="Borek D."/>
            <person name="Otwinowski Z."/>
            <person name="Grishin N.V."/>
        </authorList>
    </citation>
    <scope>NUCLEOTIDE SEQUENCE [LARGE SCALE GENOMIC DNA]</scope>
    <source>
        <strain evidence="18">CBS 109288 / IBT 7711</strain>
    </source>
</reference>
<feature type="domain" description="Myosin-binding" evidence="16">
    <location>
        <begin position="193"/>
        <end position="460"/>
    </location>
</feature>
<evidence type="ECO:0000256" key="10">
    <source>
        <dbReference type="ARBA" id="ARBA00023054"/>
    </source>
</evidence>
<evidence type="ECO:0000256" key="7">
    <source>
        <dbReference type="ARBA" id="ARBA00022692"/>
    </source>
</evidence>
<evidence type="ECO:0000256" key="3">
    <source>
        <dbReference type="ARBA" id="ARBA00004651"/>
    </source>
</evidence>
<gene>
    <name evidence="17" type="ORF">S7711_00925</name>
</gene>
<evidence type="ECO:0000256" key="4">
    <source>
        <dbReference type="ARBA" id="ARBA00007245"/>
    </source>
</evidence>
<keyword evidence="6" id="KW-1003">Cell membrane</keyword>
<keyword evidence="12" id="KW-0539">Nucleus</keyword>